<name>A0A1R3K625_9ROSI</name>
<accession>A0A1R3K625</accession>
<feature type="region of interest" description="Disordered" evidence="1">
    <location>
        <begin position="51"/>
        <end position="133"/>
    </location>
</feature>
<organism evidence="3 4">
    <name type="scientific">Corchorus olitorius</name>
    <dbReference type="NCBI Taxonomy" id="93759"/>
    <lineage>
        <taxon>Eukaryota</taxon>
        <taxon>Viridiplantae</taxon>
        <taxon>Streptophyta</taxon>
        <taxon>Embryophyta</taxon>
        <taxon>Tracheophyta</taxon>
        <taxon>Spermatophyta</taxon>
        <taxon>Magnoliopsida</taxon>
        <taxon>eudicotyledons</taxon>
        <taxon>Gunneridae</taxon>
        <taxon>Pentapetalae</taxon>
        <taxon>rosids</taxon>
        <taxon>malvids</taxon>
        <taxon>Malvales</taxon>
        <taxon>Malvaceae</taxon>
        <taxon>Grewioideae</taxon>
        <taxon>Apeibeae</taxon>
        <taxon>Corchorus</taxon>
    </lineage>
</organism>
<dbReference type="AlphaFoldDB" id="A0A1R3K625"/>
<dbReference type="OrthoDB" id="1002536at2759"/>
<dbReference type="Proteomes" id="UP000187203">
    <property type="component" value="Unassembled WGS sequence"/>
</dbReference>
<evidence type="ECO:0000256" key="2">
    <source>
        <dbReference type="SAM" id="Phobius"/>
    </source>
</evidence>
<feature type="compositionally biased region" description="Low complexity" evidence="1">
    <location>
        <begin position="99"/>
        <end position="114"/>
    </location>
</feature>
<keyword evidence="4" id="KW-1185">Reference proteome</keyword>
<keyword evidence="2" id="KW-0472">Membrane</keyword>
<dbReference type="EMBL" id="AWUE01014625">
    <property type="protein sequence ID" value="OMP02504.1"/>
    <property type="molecule type" value="Genomic_DNA"/>
</dbReference>
<comment type="caution">
    <text evidence="3">The sequence shown here is derived from an EMBL/GenBank/DDBJ whole genome shotgun (WGS) entry which is preliminary data.</text>
</comment>
<evidence type="ECO:0000313" key="4">
    <source>
        <dbReference type="Proteomes" id="UP000187203"/>
    </source>
</evidence>
<evidence type="ECO:0000256" key="1">
    <source>
        <dbReference type="SAM" id="MobiDB-lite"/>
    </source>
</evidence>
<protein>
    <submittedName>
        <fullName evidence="3">Uncharacterized protein</fullName>
    </submittedName>
</protein>
<evidence type="ECO:0000313" key="3">
    <source>
        <dbReference type="EMBL" id="OMP02504.1"/>
    </source>
</evidence>
<keyword evidence="2" id="KW-0812">Transmembrane</keyword>
<proteinExistence type="predicted"/>
<feature type="transmembrane region" description="Helical" evidence="2">
    <location>
        <begin position="12"/>
        <end position="33"/>
    </location>
</feature>
<sequence length="133" mass="14091">MEAVDGSMSVTVSYAALTCAGETLASMFLSALVKTHFLALNSLGLLLTNKTGVKGDNAQNQPKPEDADGEDDGEDDDDGDGGFGEGEEELSSEEGEDYGNNPNSNKNNPKKGPGASEERPFRIVFKHNHLPFA</sequence>
<gene>
    <name evidence="3" type="ORF">COLO4_11040</name>
</gene>
<keyword evidence="2" id="KW-1133">Transmembrane helix</keyword>
<feature type="compositionally biased region" description="Basic residues" evidence="1">
    <location>
        <begin position="124"/>
        <end position="133"/>
    </location>
</feature>
<feature type="compositionally biased region" description="Acidic residues" evidence="1">
    <location>
        <begin position="67"/>
        <end position="97"/>
    </location>
</feature>
<reference evidence="4" key="1">
    <citation type="submission" date="2013-09" db="EMBL/GenBank/DDBJ databases">
        <title>Corchorus olitorius genome sequencing.</title>
        <authorList>
            <person name="Alam M."/>
            <person name="Haque M.S."/>
            <person name="Islam M.S."/>
            <person name="Emdad E.M."/>
            <person name="Islam M.M."/>
            <person name="Ahmed B."/>
            <person name="Halim A."/>
            <person name="Hossen Q.M.M."/>
            <person name="Hossain M.Z."/>
            <person name="Ahmed R."/>
            <person name="Khan M.M."/>
            <person name="Islam R."/>
            <person name="Rashid M.M."/>
            <person name="Khan S.A."/>
            <person name="Rahman M.S."/>
            <person name="Alam M."/>
            <person name="Yahiya A.S."/>
            <person name="Khan M.S."/>
            <person name="Azam M.S."/>
            <person name="Haque T."/>
            <person name="Lashkar M.Z.H."/>
            <person name="Akhand A.I."/>
            <person name="Morshed G."/>
            <person name="Roy S."/>
            <person name="Uddin K.S."/>
            <person name="Rabeya T."/>
            <person name="Hossain A.S."/>
            <person name="Chowdhury A."/>
            <person name="Snigdha A.R."/>
            <person name="Mortoza M.S."/>
            <person name="Matin S.A."/>
            <person name="Hoque S.M.E."/>
            <person name="Islam M.K."/>
            <person name="Roy D.K."/>
            <person name="Haider R."/>
            <person name="Moosa M.M."/>
            <person name="Elias S.M."/>
            <person name="Hasan A.M."/>
            <person name="Jahan S."/>
            <person name="Shafiuddin M."/>
            <person name="Mahmood N."/>
            <person name="Shommy N.S."/>
        </authorList>
    </citation>
    <scope>NUCLEOTIDE SEQUENCE [LARGE SCALE GENOMIC DNA]</scope>
    <source>
        <strain evidence="4">cv. O-4</strain>
    </source>
</reference>